<dbReference type="AlphaFoldDB" id="A0A565CPD4"/>
<sequence length="54" mass="6061">MASEEASSIVVVGSPTMRSISPPYRDRQRFDALVFRFSSGILLLDIIDGEVFFH</sequence>
<organism evidence="1 2">
    <name type="scientific">Arabis nemorensis</name>
    <dbReference type="NCBI Taxonomy" id="586526"/>
    <lineage>
        <taxon>Eukaryota</taxon>
        <taxon>Viridiplantae</taxon>
        <taxon>Streptophyta</taxon>
        <taxon>Embryophyta</taxon>
        <taxon>Tracheophyta</taxon>
        <taxon>Spermatophyta</taxon>
        <taxon>Magnoliopsida</taxon>
        <taxon>eudicotyledons</taxon>
        <taxon>Gunneridae</taxon>
        <taxon>Pentapetalae</taxon>
        <taxon>rosids</taxon>
        <taxon>malvids</taxon>
        <taxon>Brassicales</taxon>
        <taxon>Brassicaceae</taxon>
        <taxon>Arabideae</taxon>
        <taxon>Arabis</taxon>
    </lineage>
</organism>
<dbReference type="Proteomes" id="UP000489600">
    <property type="component" value="Unassembled WGS sequence"/>
</dbReference>
<evidence type="ECO:0000313" key="2">
    <source>
        <dbReference type="Proteomes" id="UP000489600"/>
    </source>
</evidence>
<dbReference type="EMBL" id="CABITT030000008">
    <property type="protein sequence ID" value="VVB15573.1"/>
    <property type="molecule type" value="Genomic_DNA"/>
</dbReference>
<evidence type="ECO:0000313" key="1">
    <source>
        <dbReference type="EMBL" id="VVB15573.1"/>
    </source>
</evidence>
<reference evidence="1" key="1">
    <citation type="submission" date="2019-07" db="EMBL/GenBank/DDBJ databases">
        <authorList>
            <person name="Dittberner H."/>
        </authorList>
    </citation>
    <scope>NUCLEOTIDE SEQUENCE [LARGE SCALE GENOMIC DNA]</scope>
</reference>
<proteinExistence type="predicted"/>
<name>A0A565CPD4_9BRAS</name>
<gene>
    <name evidence="1" type="ORF">ANE_LOCUS26017</name>
</gene>
<comment type="caution">
    <text evidence="1">The sequence shown here is derived from an EMBL/GenBank/DDBJ whole genome shotgun (WGS) entry which is preliminary data.</text>
</comment>
<protein>
    <submittedName>
        <fullName evidence="1">Uncharacterized protein</fullName>
    </submittedName>
</protein>
<accession>A0A565CPD4</accession>
<keyword evidence="2" id="KW-1185">Reference proteome</keyword>